<dbReference type="InterPro" id="IPR001789">
    <property type="entry name" value="Sig_transdc_resp-reg_receiver"/>
</dbReference>
<dbReference type="PANTHER" id="PTHR45526:SF1">
    <property type="entry name" value="TRANSCRIPTIONAL REGULATORY PROTEIN DCUR-RELATED"/>
    <property type="match status" value="1"/>
</dbReference>
<keyword evidence="14" id="KW-1185">Reference proteome</keyword>
<proteinExistence type="predicted"/>
<dbReference type="SUPFAM" id="SSF52172">
    <property type="entry name" value="CheY-like"/>
    <property type="match status" value="1"/>
</dbReference>
<dbReference type="AlphaFoldDB" id="A0A7H8QCV3"/>
<feature type="modified residue" description="4-aspartylphosphate" evidence="10">
    <location>
        <position position="54"/>
    </location>
</feature>
<dbReference type="InterPro" id="IPR051271">
    <property type="entry name" value="2C-system_Tx_regulators"/>
</dbReference>
<protein>
    <recommendedName>
        <fullName evidence="9">Transcriptional regulatory protein</fullName>
    </recommendedName>
</protein>
<dbReference type="Pfam" id="PF00072">
    <property type="entry name" value="Response_reg"/>
    <property type="match status" value="1"/>
</dbReference>
<reference evidence="13 14" key="1">
    <citation type="submission" date="2020-04" db="EMBL/GenBank/DDBJ databases">
        <authorList>
            <person name="Pajer P."/>
            <person name="Broz P."/>
        </authorList>
    </citation>
    <scope>NUCLEOTIDE SEQUENCE [LARGE SCALE GENOMIC DNA]</scope>
    <source>
        <strain evidence="14">NRL-ATB46093</strain>
    </source>
</reference>
<dbReference type="GO" id="GO:0003677">
    <property type="term" value="F:DNA binding"/>
    <property type="evidence" value="ECO:0007669"/>
    <property type="project" value="UniProtKB-KW"/>
</dbReference>
<gene>
    <name evidence="13" type="ORF">HF394_11010</name>
</gene>
<dbReference type="InterPro" id="IPR024187">
    <property type="entry name" value="Sig_transdc_resp-reg_cit/mal"/>
</dbReference>
<dbReference type="EMBL" id="CP051177">
    <property type="protein sequence ID" value="QKX51073.1"/>
    <property type="molecule type" value="Genomic_DNA"/>
</dbReference>
<feature type="coiled-coil region" evidence="11">
    <location>
        <begin position="108"/>
        <end position="135"/>
    </location>
</feature>
<keyword evidence="5 9" id="KW-0805">Transcription regulation</keyword>
<dbReference type="RefSeq" id="WP_176294624.1">
    <property type="nucleotide sequence ID" value="NZ_CP051177.1"/>
</dbReference>
<keyword evidence="4 9" id="KW-0902">Two-component regulatory system</keyword>
<evidence type="ECO:0000313" key="13">
    <source>
        <dbReference type="EMBL" id="QKX51073.1"/>
    </source>
</evidence>
<evidence type="ECO:0000313" key="14">
    <source>
        <dbReference type="Proteomes" id="UP000509222"/>
    </source>
</evidence>
<evidence type="ECO:0000256" key="5">
    <source>
        <dbReference type="ARBA" id="ARBA00023015"/>
    </source>
</evidence>
<dbReference type="GO" id="GO:0000156">
    <property type="term" value="F:phosphorelay response regulator activity"/>
    <property type="evidence" value="ECO:0007669"/>
    <property type="project" value="TreeGrafter"/>
</dbReference>
<name>A0A7H8QCV3_9BACL</name>
<reference evidence="14" key="2">
    <citation type="submission" date="2020-06" db="EMBL/GenBank/DDBJ databases">
        <title>Isolation of Planomicrobium glaciei.</title>
        <authorList>
            <person name="Malisova L."/>
            <person name="Safrankova R."/>
            <person name="Jakubu V."/>
            <person name="Spanelova P."/>
        </authorList>
    </citation>
    <scope>NUCLEOTIDE SEQUENCE [LARGE SCALE GENOMIC DNA]</scope>
    <source>
        <strain evidence="14">NRL-ATB46093</strain>
    </source>
</reference>
<dbReference type="SUPFAM" id="SSF46785">
    <property type="entry name" value="Winged helix' DNA-binding domain"/>
    <property type="match status" value="1"/>
</dbReference>
<keyword evidence="2 9" id="KW-0963">Cytoplasm</keyword>
<keyword evidence="3 10" id="KW-0597">Phosphoprotein</keyword>
<dbReference type="CDD" id="cd19925">
    <property type="entry name" value="REC_citrate_TCS"/>
    <property type="match status" value="1"/>
</dbReference>
<evidence type="ECO:0000256" key="4">
    <source>
        <dbReference type="ARBA" id="ARBA00023012"/>
    </source>
</evidence>
<keyword evidence="7 9" id="KW-0010">Activator</keyword>
<dbReference type="Proteomes" id="UP000509222">
    <property type="component" value="Chromosome"/>
</dbReference>
<sequence>MIKVMIVEDDPMVAQLNRQYVEQVNGFHISGMAASADQAIDLLATKEIDLVLLDIHMPGLNGIDFLRWVREQKQELDVILITAASEIVQIQRALRLGAVDYLIKPFEFSRFQEALTQYQTNYDKLRDKKQITQQELDYLLHRKNMVGAVPANLPALPKGLTKNTLHTINEVIRLNEMKTFSTDELAKAVNISRVSVRKYLKFLSEIDYLEEDLIYGVGRPIYQYRLNKEGSQQLDSYL</sequence>
<evidence type="ECO:0000256" key="11">
    <source>
        <dbReference type="SAM" id="Coils"/>
    </source>
</evidence>
<organism evidence="13 14">
    <name type="scientific">Planococcus glaciei</name>
    <dbReference type="NCBI Taxonomy" id="459472"/>
    <lineage>
        <taxon>Bacteria</taxon>
        <taxon>Bacillati</taxon>
        <taxon>Bacillota</taxon>
        <taxon>Bacilli</taxon>
        <taxon>Bacillales</taxon>
        <taxon>Caryophanaceae</taxon>
        <taxon>Planococcus</taxon>
    </lineage>
</organism>
<dbReference type="PIRSF" id="PIRSF006171">
    <property type="entry name" value="RR_citrat_malat"/>
    <property type="match status" value="1"/>
</dbReference>
<evidence type="ECO:0000256" key="6">
    <source>
        <dbReference type="ARBA" id="ARBA00023125"/>
    </source>
</evidence>
<dbReference type="InterPro" id="IPR011006">
    <property type="entry name" value="CheY-like_superfamily"/>
</dbReference>
<dbReference type="SMART" id="SM00448">
    <property type="entry name" value="REC"/>
    <property type="match status" value="1"/>
</dbReference>
<evidence type="ECO:0000256" key="2">
    <source>
        <dbReference type="ARBA" id="ARBA00022490"/>
    </source>
</evidence>
<dbReference type="PROSITE" id="PS50110">
    <property type="entry name" value="RESPONSE_REGULATORY"/>
    <property type="match status" value="1"/>
</dbReference>
<dbReference type="GO" id="GO:0005737">
    <property type="term" value="C:cytoplasm"/>
    <property type="evidence" value="ECO:0007669"/>
    <property type="project" value="UniProtKB-SubCell"/>
</dbReference>
<keyword evidence="8 9" id="KW-0804">Transcription</keyword>
<dbReference type="PANTHER" id="PTHR45526">
    <property type="entry name" value="TRANSCRIPTIONAL REGULATORY PROTEIN DPIA"/>
    <property type="match status" value="1"/>
</dbReference>
<evidence type="ECO:0000259" key="12">
    <source>
        <dbReference type="PROSITE" id="PS50110"/>
    </source>
</evidence>
<evidence type="ECO:0000256" key="10">
    <source>
        <dbReference type="PROSITE-ProRule" id="PRU00169"/>
    </source>
</evidence>
<evidence type="ECO:0000256" key="3">
    <source>
        <dbReference type="ARBA" id="ARBA00022553"/>
    </source>
</evidence>
<comment type="subcellular location">
    <subcellularLocation>
        <location evidence="1 9">Cytoplasm</location>
    </subcellularLocation>
</comment>
<keyword evidence="11" id="KW-0175">Coiled coil</keyword>
<evidence type="ECO:0000256" key="1">
    <source>
        <dbReference type="ARBA" id="ARBA00004496"/>
    </source>
</evidence>
<dbReference type="Gene3D" id="3.40.50.2300">
    <property type="match status" value="1"/>
</dbReference>
<evidence type="ECO:0000256" key="9">
    <source>
        <dbReference type="PIRNR" id="PIRNR006171"/>
    </source>
</evidence>
<evidence type="ECO:0000256" key="8">
    <source>
        <dbReference type="ARBA" id="ARBA00023163"/>
    </source>
</evidence>
<accession>A0A7H8QCV3</accession>
<feature type="domain" description="Response regulatory" evidence="12">
    <location>
        <begin position="3"/>
        <end position="119"/>
    </location>
</feature>
<keyword evidence="6 9" id="KW-0238">DNA-binding</keyword>
<dbReference type="GO" id="GO:0003700">
    <property type="term" value="F:DNA-binding transcription factor activity"/>
    <property type="evidence" value="ECO:0007669"/>
    <property type="project" value="InterPro"/>
</dbReference>
<dbReference type="InterPro" id="IPR036390">
    <property type="entry name" value="WH_DNA-bd_sf"/>
</dbReference>
<evidence type="ECO:0000256" key="7">
    <source>
        <dbReference type="ARBA" id="ARBA00023159"/>
    </source>
</evidence>